<reference evidence="3 4" key="1">
    <citation type="journal article" date="2017" name="Genome Announc.">
        <title>Complete Genome Sequence of Burkholderia stabilis FERMP-21014.</title>
        <authorList>
            <person name="Konishi K."/>
            <person name="Kumagai T."/>
            <person name="Sakasegawa S."/>
            <person name="Tamura T."/>
        </authorList>
    </citation>
    <scope>NUCLEOTIDE SEQUENCE [LARGE SCALE GENOMIC DNA]</scope>
    <source>
        <strain evidence="3 4">FERMP-21014</strain>
    </source>
</reference>
<name>A0A1Y1BCF1_9BURK</name>
<sequence>MKNRNIDRVTRSLRAIVTLALLGTAAVAHAQSPVHRASEIGLSTNEWLALQRDNQAAGPDLPMLGAAASLTYQRYLDSFKNKIPEMMDSPLKSVGGAGAGGQGMSSSSN</sequence>
<keyword evidence="2" id="KW-0732">Signal</keyword>
<dbReference type="AlphaFoldDB" id="A0A1Y1BCF1"/>
<gene>
    <name evidence="3" type="ORF">BSFP_002430</name>
</gene>
<accession>A0A1Y1BCF1</accession>
<evidence type="ECO:0008006" key="5">
    <source>
        <dbReference type="Google" id="ProtNLM"/>
    </source>
</evidence>
<dbReference type="InterPro" id="IPR022053">
    <property type="entry name" value="DUF3613"/>
</dbReference>
<proteinExistence type="predicted"/>
<dbReference type="RefSeq" id="WP_096470803.1">
    <property type="nucleotide sequence ID" value="NZ_AP018111.1"/>
</dbReference>
<organism evidence="3 4">
    <name type="scientific">Burkholderia stabilis</name>
    <dbReference type="NCBI Taxonomy" id="95485"/>
    <lineage>
        <taxon>Bacteria</taxon>
        <taxon>Pseudomonadati</taxon>
        <taxon>Pseudomonadota</taxon>
        <taxon>Betaproteobacteria</taxon>
        <taxon>Burkholderiales</taxon>
        <taxon>Burkholderiaceae</taxon>
        <taxon>Burkholderia</taxon>
        <taxon>Burkholderia cepacia complex</taxon>
    </lineage>
</organism>
<evidence type="ECO:0000256" key="1">
    <source>
        <dbReference type="SAM" id="MobiDB-lite"/>
    </source>
</evidence>
<dbReference type="Proteomes" id="UP000218432">
    <property type="component" value="Chromosome 1"/>
</dbReference>
<protein>
    <recommendedName>
        <fullName evidence="5">DUF3613 domain-containing protein</fullName>
    </recommendedName>
</protein>
<evidence type="ECO:0000313" key="3">
    <source>
        <dbReference type="EMBL" id="BAX57455.1"/>
    </source>
</evidence>
<evidence type="ECO:0000313" key="4">
    <source>
        <dbReference type="Proteomes" id="UP000218432"/>
    </source>
</evidence>
<dbReference type="EMBL" id="AP018111">
    <property type="protein sequence ID" value="BAX57455.1"/>
    <property type="molecule type" value="Genomic_DNA"/>
</dbReference>
<evidence type="ECO:0000256" key="2">
    <source>
        <dbReference type="SAM" id="SignalP"/>
    </source>
</evidence>
<feature type="region of interest" description="Disordered" evidence="1">
    <location>
        <begin position="90"/>
        <end position="109"/>
    </location>
</feature>
<dbReference type="Pfam" id="PF12266">
    <property type="entry name" value="DUF3613"/>
    <property type="match status" value="1"/>
</dbReference>
<feature type="chain" id="PRO_5012327198" description="DUF3613 domain-containing protein" evidence="2">
    <location>
        <begin position="31"/>
        <end position="109"/>
    </location>
</feature>
<feature type="signal peptide" evidence="2">
    <location>
        <begin position="1"/>
        <end position="30"/>
    </location>
</feature>